<sequence>MVEAQHVASTMKIVDDSAEQDVLELLLETSKPPRPASVHALDPLLATPFRYDSRRGGSRFRGATDPGVFYGAESVRTACAELGYWRWKFLQDAVDLERIEPVAHTAFRVRLATAVVDLREPPFAADLNAWRHPTDYGATQALARVAREGRVGGILYPSVRATEAAWCVAVLDPAAFASPKPDPSMQTWWLAVQHDAVVWRRDSERFVFATTAWLF</sequence>
<dbReference type="Proteomes" id="UP000036902">
    <property type="component" value="Chromosome"/>
</dbReference>
<dbReference type="InterPro" id="IPR014914">
    <property type="entry name" value="RES_dom"/>
</dbReference>
<evidence type="ECO:0000313" key="2">
    <source>
        <dbReference type="EMBL" id="AMO39093.1"/>
    </source>
</evidence>
<accession>A0A127KAU1</accession>
<dbReference type="Pfam" id="PF08808">
    <property type="entry name" value="RES"/>
    <property type="match status" value="1"/>
</dbReference>
<reference evidence="3" key="1">
    <citation type="submission" date="2016-03" db="EMBL/GenBank/DDBJ databases">
        <authorList>
            <person name="Ma C."/>
            <person name="Zhou S."/>
            <person name="Yang G."/>
        </authorList>
    </citation>
    <scope>NUCLEOTIDE SEQUENCE [LARGE SCALE GENOMIC DNA]</scope>
    <source>
        <strain evidence="3">SgZ-1</strain>
    </source>
</reference>
<evidence type="ECO:0000313" key="3">
    <source>
        <dbReference type="Proteomes" id="UP000036902"/>
    </source>
</evidence>
<protein>
    <recommendedName>
        <fullName evidence="1">RES domain-containing protein</fullName>
    </recommendedName>
</protein>
<dbReference type="KEGG" id="thu:AC731_011155"/>
<dbReference type="AlphaFoldDB" id="A0A127KAU1"/>
<organism evidence="2 3">
    <name type="scientific">Thauera humireducens</name>
    <dbReference type="NCBI Taxonomy" id="1134435"/>
    <lineage>
        <taxon>Bacteria</taxon>
        <taxon>Pseudomonadati</taxon>
        <taxon>Pseudomonadota</taxon>
        <taxon>Betaproteobacteria</taxon>
        <taxon>Rhodocyclales</taxon>
        <taxon>Zoogloeaceae</taxon>
        <taxon>Thauera</taxon>
    </lineage>
</organism>
<dbReference type="STRING" id="1134435.AC731_011155"/>
<evidence type="ECO:0000259" key="1">
    <source>
        <dbReference type="SMART" id="SM00953"/>
    </source>
</evidence>
<gene>
    <name evidence="2" type="ORF">AC731_011155</name>
</gene>
<proteinExistence type="predicted"/>
<dbReference type="EMBL" id="CP014646">
    <property type="protein sequence ID" value="AMO39093.1"/>
    <property type="molecule type" value="Genomic_DNA"/>
</dbReference>
<feature type="domain" description="RES" evidence="1">
    <location>
        <begin position="48"/>
        <end position="182"/>
    </location>
</feature>
<dbReference type="SMART" id="SM00953">
    <property type="entry name" value="RES"/>
    <property type="match status" value="1"/>
</dbReference>
<keyword evidence="3" id="KW-1185">Reference proteome</keyword>
<name>A0A127KAU1_9RHOO</name>